<dbReference type="GO" id="GO:0003677">
    <property type="term" value="F:DNA binding"/>
    <property type="evidence" value="ECO:0007669"/>
    <property type="project" value="UniProtKB-KW"/>
</dbReference>
<accession>F2UTW2</accession>
<dbReference type="Proteomes" id="UP000242872">
    <property type="component" value="Unassembled WGS sequence"/>
</dbReference>
<dbReference type="Pfam" id="PF08494">
    <property type="entry name" value="DEAD_assoc"/>
    <property type="match status" value="1"/>
</dbReference>
<evidence type="ECO:0000256" key="2">
    <source>
        <dbReference type="ARBA" id="ARBA00022801"/>
    </source>
</evidence>
<evidence type="ECO:0000313" key="9">
    <source>
        <dbReference type="EMBL" id="EGD71825.1"/>
    </source>
</evidence>
<reference evidence="9 10" key="1">
    <citation type="submission" date="2011-03" db="EMBL/GenBank/DDBJ databases">
        <title>A unique three-unit tRNA splicing endonuclease found in ultrasmall Archaea possesses broad substrate specificity.</title>
        <authorList>
            <person name="Fujishima K."/>
            <person name="Sugahara J."/>
            <person name="Miller C.S."/>
            <person name="Baker B.J."/>
            <person name="Di Giulio M."/>
            <person name="Tomita M."/>
            <person name="Banfield J.F."/>
            <person name="Kanai A."/>
        </authorList>
    </citation>
    <scope>NUCLEOTIDE SEQUENCE [LARGE SCALE GENOMIC DNA]</scope>
</reference>
<dbReference type="InterPro" id="IPR052511">
    <property type="entry name" value="ATP-dep_Helicase"/>
</dbReference>
<keyword evidence="3 9" id="KW-0547">Nucleotide-binding</keyword>
<dbReference type="GO" id="GO:0006281">
    <property type="term" value="P:DNA repair"/>
    <property type="evidence" value="ECO:0007669"/>
    <property type="project" value="UniProtKB-KW"/>
</dbReference>
<feature type="domain" description="Helicase Lhr-like winged helix" evidence="8">
    <location>
        <begin position="40"/>
        <end position="104"/>
    </location>
</feature>
<dbReference type="GO" id="GO:0005524">
    <property type="term" value="F:ATP binding"/>
    <property type="evidence" value="ECO:0007669"/>
    <property type="project" value="InterPro"/>
</dbReference>
<evidence type="ECO:0000256" key="5">
    <source>
        <dbReference type="ARBA" id="ARBA00023204"/>
    </source>
</evidence>
<keyword evidence="6" id="KW-0413">Isomerase</keyword>
<dbReference type="InterPro" id="IPR045628">
    <property type="entry name" value="Lhr_WH_dom"/>
</dbReference>
<keyword evidence="2" id="KW-0378">Hydrolase</keyword>
<keyword evidence="3 9" id="KW-0347">Helicase</keyword>
<dbReference type="InterPro" id="IPR013701">
    <property type="entry name" value="Lhr-like_DEAD/DEAH_assoc"/>
</dbReference>
<keyword evidence="3 9" id="KW-0067">ATP-binding</keyword>
<keyword evidence="1" id="KW-0227">DNA damage</keyword>
<evidence type="ECO:0000256" key="6">
    <source>
        <dbReference type="ARBA" id="ARBA00023235"/>
    </source>
</evidence>
<protein>
    <submittedName>
        <fullName evidence="9">DEAD/DEAH box helicase domain</fullName>
    </submittedName>
</protein>
<sequence length="481" mass="55353">DLKKEKFDQVIDFLIKHYMIRYYGDTLIRTRKGLLFYINNISSIPNKKSYVVIDSLLNKRIGVLDEEFVAENAKPGNNFIMRGENWKIIKIENQKIEVTRTNSNIGAIPAWEGELMPVYRFVAEEAADLREKYSSKFSVLKEQKENFVIPNSKRIVVEKVDDYVVIHSTFGSMTNEAIAKALTSKITEIIGESVISKIDPYRITIKTHLPAEKIKDLIINLNDLEKRIKENIKRTSLYEYRFLNIAKRFGVINKYADFTKIRLRSLIELYDNSILEEETFKEIFSSKVDIKSAEDILKKINSGEISIVVNDGEASPLAYESLETSYGGSIIKPNEAKKALRQLVLERIENTEIFMQCMNCGYKIGSVLVKNTDGIKCPKCKARYIGFYKIRQKNIYENVLKKALKNKKLSKQERLLFESVKQNGVLYLGYDKKACIVSSAYGIGAKTASRILSSYSKNEDELIDKIIEAEKNYIETKEFWA</sequence>
<dbReference type="GO" id="GO:0016887">
    <property type="term" value="F:ATP hydrolysis activity"/>
    <property type="evidence" value="ECO:0007669"/>
    <property type="project" value="TreeGrafter"/>
</dbReference>
<dbReference type="Pfam" id="PF19306">
    <property type="entry name" value="WHD_Lhr"/>
    <property type="match status" value="1"/>
</dbReference>
<dbReference type="GO" id="GO:0004386">
    <property type="term" value="F:helicase activity"/>
    <property type="evidence" value="ECO:0007669"/>
    <property type="project" value="UniProtKB-KW"/>
</dbReference>
<evidence type="ECO:0000256" key="1">
    <source>
        <dbReference type="ARBA" id="ARBA00022763"/>
    </source>
</evidence>
<dbReference type="EMBL" id="GL876959">
    <property type="protein sequence ID" value="EGD71825.1"/>
    <property type="molecule type" value="Genomic_DNA"/>
</dbReference>
<evidence type="ECO:0000259" key="7">
    <source>
        <dbReference type="Pfam" id="PF08494"/>
    </source>
</evidence>
<evidence type="ECO:0000313" key="10">
    <source>
        <dbReference type="Proteomes" id="UP000242872"/>
    </source>
</evidence>
<organism evidence="9 10">
    <name type="scientific">Candidatus Parvarchaeum acidiphilum ARMAN-4_'5-way FS'</name>
    <dbReference type="NCBI Taxonomy" id="994837"/>
    <lineage>
        <taxon>Archaea</taxon>
        <taxon>Candidatus Parvarchaeota</taxon>
        <taxon>Candidatus Parvarchaeum</taxon>
    </lineage>
</organism>
<dbReference type="PANTHER" id="PTHR47962">
    <property type="entry name" value="ATP-DEPENDENT HELICASE LHR-RELATED-RELATED"/>
    <property type="match status" value="1"/>
</dbReference>
<feature type="domain" description="Lhr-like DEAD/H associated" evidence="7">
    <location>
        <begin position="149"/>
        <end position="318"/>
    </location>
</feature>
<evidence type="ECO:0000259" key="8">
    <source>
        <dbReference type="Pfam" id="PF19306"/>
    </source>
</evidence>
<keyword evidence="5" id="KW-0234">DNA repair</keyword>
<dbReference type="AlphaFoldDB" id="F2UTW2"/>
<gene>
    <name evidence="9" type="ORF">CSMARM4_0042</name>
</gene>
<proteinExistence type="predicted"/>
<name>F2UTW2_PARA4</name>
<keyword evidence="4" id="KW-0238">DNA-binding</keyword>
<dbReference type="PANTHER" id="PTHR47962:SF5">
    <property type="entry name" value="ATP-DEPENDENT HELICASE LHR-RELATED"/>
    <property type="match status" value="1"/>
</dbReference>
<evidence type="ECO:0000256" key="4">
    <source>
        <dbReference type="ARBA" id="ARBA00023125"/>
    </source>
</evidence>
<feature type="non-terminal residue" evidence="9">
    <location>
        <position position="1"/>
    </location>
</feature>
<dbReference type="HOGENOM" id="CLU_568064_0_0_2"/>
<evidence type="ECO:0000256" key="3">
    <source>
        <dbReference type="ARBA" id="ARBA00022806"/>
    </source>
</evidence>